<evidence type="ECO:0000256" key="7">
    <source>
        <dbReference type="SAM" id="MobiDB-lite"/>
    </source>
</evidence>
<feature type="repeat" description="WD" evidence="6">
    <location>
        <begin position="294"/>
        <end position="329"/>
    </location>
</feature>
<sequence>MDGEGTEEVLIDEEYKIWKKNTPFLYDLVLTKALEWPSLTVQWLPDRRVADTGTYCTANLLLGTHTSDEEQNYLMIAEARLPHAGEAGAAAAAASTTTAEATTDDDTVAAAADGRDTVVGRIEVKQRLNHDGEVNRARYWPQHPFIVATQSPSGRLYVYDTARHPSKPPVEGRIDAQAVLLGHAKEGFGLAWNPGGAGELLSGSDDARICLYDVGAVLSGQQGGANAIAATGGSDNGGCPQVQPLRIFTAHDSVVEDVAWSAHHSYLFASAGDDKRVMLWDTREMDSQRPFAAFEAHTAEVNCVAFSPFHSSILVSGSNDGTVAMWDTRYLSVKMHSFESHTDVVQQVAWSPTEETILASAGADRRTMLWDLSRIGQEQSAEDAEDGPPELLFVHGGHTAKVSDFGWSANEPWLIASVAEDNMLQVWQIGEHIYADDDEEAEGEEGEDAERQNGQSGVLRVDTVRDEDLE</sequence>
<feature type="region of interest" description="Disordered" evidence="7">
    <location>
        <begin position="436"/>
        <end position="470"/>
    </location>
</feature>
<evidence type="ECO:0000313" key="10">
    <source>
        <dbReference type="EMBL" id="KAK4537384.1"/>
    </source>
</evidence>
<dbReference type="PROSITE" id="PS50082">
    <property type="entry name" value="WD_REPEATS_2"/>
    <property type="match status" value="4"/>
</dbReference>
<dbReference type="GO" id="GO:0006325">
    <property type="term" value="P:chromatin organization"/>
    <property type="evidence" value="ECO:0007669"/>
    <property type="project" value="UniProtKB-KW"/>
</dbReference>
<dbReference type="PRINTS" id="PR00320">
    <property type="entry name" value="GPROTEINBRPT"/>
</dbReference>
<dbReference type="InterPro" id="IPR015943">
    <property type="entry name" value="WD40/YVTN_repeat-like_dom_sf"/>
</dbReference>
<keyword evidence="4" id="KW-0156">Chromatin regulator</keyword>
<dbReference type="PROSITE" id="PS50294">
    <property type="entry name" value="WD_REPEATS_REGION"/>
    <property type="match status" value="3"/>
</dbReference>
<dbReference type="InterPro" id="IPR036322">
    <property type="entry name" value="WD40_repeat_dom_sf"/>
</dbReference>
<keyword evidence="5" id="KW-0539">Nucleus</keyword>
<dbReference type="GO" id="GO:0005634">
    <property type="term" value="C:nucleus"/>
    <property type="evidence" value="ECO:0007669"/>
    <property type="project" value="UniProtKB-SubCell"/>
</dbReference>
<dbReference type="AlphaFoldDB" id="A0AAV9IYL6"/>
<feature type="domain" description="Histone-binding protein RBBP4-like N-terminal" evidence="8">
    <location>
        <begin position="13"/>
        <end position="83"/>
    </location>
</feature>
<dbReference type="InterPro" id="IPR019775">
    <property type="entry name" value="WD40_repeat_CS"/>
</dbReference>
<dbReference type="EMBL" id="JANCYW010000012">
    <property type="protein sequence ID" value="KAK4537384.1"/>
    <property type="molecule type" value="Genomic_DNA"/>
</dbReference>
<keyword evidence="2 6" id="KW-0853">WD repeat</keyword>
<dbReference type="SUPFAM" id="SSF50978">
    <property type="entry name" value="WD40 repeat-like"/>
    <property type="match status" value="1"/>
</dbReference>
<accession>A0AAV9IYL6</accession>
<evidence type="ECO:0000259" key="8">
    <source>
        <dbReference type="Pfam" id="PF12265"/>
    </source>
</evidence>
<protein>
    <recommendedName>
        <fullName evidence="12">Histone-binding protein RBBP4 N-terminal domain-containing protein</fullName>
    </recommendedName>
</protein>
<evidence type="ECO:0000256" key="2">
    <source>
        <dbReference type="ARBA" id="ARBA00022574"/>
    </source>
</evidence>
<gene>
    <name evidence="10" type="ORF">CDCA_CDCA12G3409</name>
</gene>
<dbReference type="SMART" id="SM00320">
    <property type="entry name" value="WD40"/>
    <property type="match status" value="6"/>
</dbReference>
<dbReference type="InterPro" id="IPR020472">
    <property type="entry name" value="WD40_PAC1"/>
</dbReference>
<dbReference type="Pfam" id="PF23609">
    <property type="entry name" value="Beta-prop_EIPR1"/>
    <property type="match status" value="1"/>
</dbReference>
<evidence type="ECO:0000256" key="3">
    <source>
        <dbReference type="ARBA" id="ARBA00022737"/>
    </source>
</evidence>
<feature type="domain" description="EIPR1-like beta-propeller" evidence="9">
    <location>
        <begin position="249"/>
        <end position="370"/>
    </location>
</feature>
<proteinExistence type="predicted"/>
<dbReference type="Proteomes" id="UP001301350">
    <property type="component" value="Unassembled WGS sequence"/>
</dbReference>
<dbReference type="Gene3D" id="2.130.10.10">
    <property type="entry name" value="YVTN repeat-like/Quinoprotein amine dehydrogenase"/>
    <property type="match status" value="1"/>
</dbReference>
<comment type="subcellular location">
    <subcellularLocation>
        <location evidence="1">Nucleus</location>
    </subcellularLocation>
</comment>
<dbReference type="Pfam" id="PF12265">
    <property type="entry name" value="CAF1C_H4-bd"/>
    <property type="match status" value="1"/>
</dbReference>
<comment type="caution">
    <text evidence="10">The sequence shown here is derived from an EMBL/GenBank/DDBJ whole genome shotgun (WGS) entry which is preliminary data.</text>
</comment>
<organism evidence="10 11">
    <name type="scientific">Cyanidium caldarium</name>
    <name type="common">Red alga</name>
    <dbReference type="NCBI Taxonomy" id="2771"/>
    <lineage>
        <taxon>Eukaryota</taxon>
        <taxon>Rhodophyta</taxon>
        <taxon>Bangiophyceae</taxon>
        <taxon>Cyanidiales</taxon>
        <taxon>Cyanidiaceae</taxon>
        <taxon>Cyanidium</taxon>
    </lineage>
</organism>
<evidence type="ECO:0008006" key="12">
    <source>
        <dbReference type="Google" id="ProtNLM"/>
    </source>
</evidence>
<evidence type="ECO:0000256" key="6">
    <source>
        <dbReference type="PROSITE-ProRule" id="PRU00221"/>
    </source>
</evidence>
<feature type="repeat" description="WD" evidence="6">
    <location>
        <begin position="395"/>
        <end position="429"/>
    </location>
</feature>
<evidence type="ECO:0000256" key="4">
    <source>
        <dbReference type="ARBA" id="ARBA00022853"/>
    </source>
</evidence>
<evidence type="ECO:0000313" key="11">
    <source>
        <dbReference type="Proteomes" id="UP001301350"/>
    </source>
</evidence>
<feature type="repeat" description="WD" evidence="6">
    <location>
        <begin position="338"/>
        <end position="373"/>
    </location>
</feature>
<keyword evidence="3" id="KW-0677">Repeat</keyword>
<reference evidence="10 11" key="1">
    <citation type="submission" date="2022-07" db="EMBL/GenBank/DDBJ databases">
        <title>Genome-wide signatures of adaptation to extreme environments.</title>
        <authorList>
            <person name="Cho C.H."/>
            <person name="Yoon H.S."/>
        </authorList>
    </citation>
    <scope>NUCLEOTIDE SEQUENCE [LARGE SCALE GENOMIC DNA]</scope>
    <source>
        <strain evidence="10 11">DBV 063 E5</strain>
    </source>
</reference>
<evidence type="ECO:0000256" key="1">
    <source>
        <dbReference type="ARBA" id="ARBA00004123"/>
    </source>
</evidence>
<dbReference type="Pfam" id="PF00400">
    <property type="entry name" value="WD40"/>
    <property type="match status" value="1"/>
</dbReference>
<dbReference type="InterPro" id="IPR022052">
    <property type="entry name" value="Histone-bd_RBBP4-like_N"/>
</dbReference>
<feature type="compositionally biased region" description="Acidic residues" evidence="7">
    <location>
        <begin position="436"/>
        <end position="448"/>
    </location>
</feature>
<evidence type="ECO:0000256" key="5">
    <source>
        <dbReference type="ARBA" id="ARBA00023242"/>
    </source>
</evidence>
<dbReference type="InterPro" id="IPR059104">
    <property type="entry name" value="Beta-prop_EIPR1-like"/>
</dbReference>
<dbReference type="PROSITE" id="PS00678">
    <property type="entry name" value="WD_REPEATS_1"/>
    <property type="match status" value="2"/>
</dbReference>
<keyword evidence="11" id="KW-1185">Reference proteome</keyword>
<feature type="repeat" description="WD" evidence="6">
    <location>
        <begin position="248"/>
        <end position="290"/>
    </location>
</feature>
<dbReference type="InterPro" id="IPR001680">
    <property type="entry name" value="WD40_rpt"/>
</dbReference>
<name>A0AAV9IYL6_CYACA</name>
<evidence type="ECO:0000259" key="9">
    <source>
        <dbReference type="Pfam" id="PF23609"/>
    </source>
</evidence>
<dbReference type="InterPro" id="IPR050459">
    <property type="entry name" value="WD_repeat_RBAP46/RBAP48/MSI1"/>
</dbReference>
<dbReference type="PANTHER" id="PTHR22850">
    <property type="entry name" value="WD40 REPEAT FAMILY"/>
    <property type="match status" value="1"/>
</dbReference>